<evidence type="ECO:0000313" key="3">
    <source>
        <dbReference type="Proteomes" id="UP000287166"/>
    </source>
</evidence>
<sequence>MKPNAIIFGGLNTCSRSLAAYLVPVDGESLVENLRIIDKYSVAPPTTYIGAEFPKILEKSNVEYRQANLTVAAIVASCFDTLEGQEAYTYVFDLTGELQWNRPDQVQITSTFKVSRLIGLEAAKRKVAAYVRIQHPFYQCKEKGDHNEGEDVRPDGVLGTWWHETLRALGAIEGLNLVVVRTGMVYGPYIDYGQVISYTVIAAVYGYLKQPLKALWSPGKYPVNTVHIDDVVAAMWASAEWIARVGRQEANTAAGEVIPFKNKESVTAEVEGMIAPSQKVVVPLFNIVDDANSTLVQAASLIASVFGTTFEFYNFLVNTMAKFQIGDYIEEINEVHVSGWTEMVTKSNPPVPNTHFSAYMDENSLAKHVVAFSNAKIKRVLGYTLCRPEFDKASIQEMVEKLQAEGSWPKFDP</sequence>
<dbReference type="GeneID" id="38779296"/>
<organism evidence="2 3">
    <name type="scientific">Sparassis crispa</name>
    <dbReference type="NCBI Taxonomy" id="139825"/>
    <lineage>
        <taxon>Eukaryota</taxon>
        <taxon>Fungi</taxon>
        <taxon>Dikarya</taxon>
        <taxon>Basidiomycota</taxon>
        <taxon>Agaricomycotina</taxon>
        <taxon>Agaricomycetes</taxon>
        <taxon>Polyporales</taxon>
        <taxon>Sparassidaceae</taxon>
        <taxon>Sparassis</taxon>
    </lineage>
</organism>
<feature type="domain" description="NAD-dependent epimerase/dehydratase" evidence="1">
    <location>
        <begin position="164"/>
        <end position="244"/>
    </location>
</feature>
<evidence type="ECO:0000259" key="1">
    <source>
        <dbReference type="Pfam" id="PF01370"/>
    </source>
</evidence>
<dbReference type="Gene3D" id="3.40.50.720">
    <property type="entry name" value="NAD(P)-binding Rossmann-like Domain"/>
    <property type="match status" value="1"/>
</dbReference>
<comment type="caution">
    <text evidence="2">The sequence shown here is derived from an EMBL/GenBank/DDBJ whole genome shotgun (WGS) entry which is preliminary data.</text>
</comment>
<dbReference type="InterPro" id="IPR001509">
    <property type="entry name" value="Epimerase_deHydtase"/>
</dbReference>
<protein>
    <recommendedName>
        <fullName evidence="1">NAD-dependent epimerase/dehydratase domain-containing protein</fullName>
    </recommendedName>
</protein>
<name>A0A401GJQ0_9APHY</name>
<dbReference type="InterPro" id="IPR050177">
    <property type="entry name" value="Lipid_A_modif_metabolic_enz"/>
</dbReference>
<dbReference type="Proteomes" id="UP000287166">
    <property type="component" value="Unassembled WGS sequence"/>
</dbReference>
<dbReference type="PANTHER" id="PTHR43245:SF11">
    <property type="entry name" value="LD23561P"/>
    <property type="match status" value="1"/>
</dbReference>
<evidence type="ECO:0000313" key="2">
    <source>
        <dbReference type="EMBL" id="GBE82379.1"/>
    </source>
</evidence>
<reference evidence="2 3" key="1">
    <citation type="journal article" date="2018" name="Sci. Rep.">
        <title>Genome sequence of the cauliflower mushroom Sparassis crispa (Hanabiratake) and its association with beneficial usage.</title>
        <authorList>
            <person name="Kiyama R."/>
            <person name="Furutani Y."/>
            <person name="Kawaguchi K."/>
            <person name="Nakanishi T."/>
        </authorList>
    </citation>
    <scope>NUCLEOTIDE SEQUENCE [LARGE SCALE GENOMIC DNA]</scope>
</reference>
<dbReference type="STRING" id="139825.A0A401GJQ0"/>
<gene>
    <name evidence="2" type="ORF">SCP_0407630</name>
</gene>
<accession>A0A401GJQ0</accession>
<dbReference type="AlphaFoldDB" id="A0A401GJQ0"/>
<proteinExistence type="predicted"/>
<dbReference type="InterPro" id="IPR036291">
    <property type="entry name" value="NAD(P)-bd_dom_sf"/>
</dbReference>
<dbReference type="PANTHER" id="PTHR43245">
    <property type="entry name" value="BIFUNCTIONAL POLYMYXIN RESISTANCE PROTEIN ARNA"/>
    <property type="match status" value="1"/>
</dbReference>
<dbReference type="RefSeq" id="XP_027613292.1">
    <property type="nucleotide sequence ID" value="XM_027757491.1"/>
</dbReference>
<dbReference type="EMBL" id="BFAD01000004">
    <property type="protein sequence ID" value="GBE82379.1"/>
    <property type="molecule type" value="Genomic_DNA"/>
</dbReference>
<keyword evidence="3" id="KW-1185">Reference proteome</keyword>
<dbReference type="SUPFAM" id="SSF51735">
    <property type="entry name" value="NAD(P)-binding Rossmann-fold domains"/>
    <property type="match status" value="1"/>
</dbReference>
<dbReference type="OrthoDB" id="16464at2759"/>
<dbReference type="Pfam" id="PF01370">
    <property type="entry name" value="Epimerase"/>
    <property type="match status" value="1"/>
</dbReference>
<dbReference type="InParanoid" id="A0A401GJQ0"/>